<accession>A0AAN7C8G9</accession>
<proteinExistence type="predicted"/>
<protein>
    <recommendedName>
        <fullName evidence="4">Secreted protein</fullName>
    </recommendedName>
</protein>
<dbReference type="EMBL" id="MU860200">
    <property type="protein sequence ID" value="KAK4236318.1"/>
    <property type="molecule type" value="Genomic_DNA"/>
</dbReference>
<dbReference type="AlphaFoldDB" id="A0AAN7C8G9"/>
<reference evidence="2" key="1">
    <citation type="journal article" date="2023" name="Mol. Phylogenet. Evol.">
        <title>Genome-scale phylogeny and comparative genomics of the fungal order Sordariales.</title>
        <authorList>
            <person name="Hensen N."/>
            <person name="Bonometti L."/>
            <person name="Westerberg I."/>
            <person name="Brannstrom I.O."/>
            <person name="Guillou S."/>
            <person name="Cros-Aarteil S."/>
            <person name="Calhoun S."/>
            <person name="Haridas S."/>
            <person name="Kuo A."/>
            <person name="Mondo S."/>
            <person name="Pangilinan J."/>
            <person name="Riley R."/>
            <person name="LaButti K."/>
            <person name="Andreopoulos B."/>
            <person name="Lipzen A."/>
            <person name="Chen C."/>
            <person name="Yan M."/>
            <person name="Daum C."/>
            <person name="Ng V."/>
            <person name="Clum A."/>
            <person name="Steindorff A."/>
            <person name="Ohm R.A."/>
            <person name="Martin F."/>
            <person name="Silar P."/>
            <person name="Natvig D.O."/>
            <person name="Lalanne C."/>
            <person name="Gautier V."/>
            <person name="Ament-Velasquez S.L."/>
            <person name="Kruys A."/>
            <person name="Hutchinson M.I."/>
            <person name="Powell A.J."/>
            <person name="Barry K."/>
            <person name="Miller A.N."/>
            <person name="Grigoriev I.V."/>
            <person name="Debuchy R."/>
            <person name="Gladieux P."/>
            <person name="Hiltunen Thoren M."/>
            <person name="Johannesson H."/>
        </authorList>
    </citation>
    <scope>NUCLEOTIDE SEQUENCE</scope>
    <source>
        <strain evidence="2">CBS 532.94</strain>
    </source>
</reference>
<dbReference type="PANTHER" id="PTHR38847">
    <property type="match status" value="1"/>
</dbReference>
<keyword evidence="1" id="KW-0732">Signal</keyword>
<organism evidence="2 3">
    <name type="scientific">Achaetomium macrosporum</name>
    <dbReference type="NCBI Taxonomy" id="79813"/>
    <lineage>
        <taxon>Eukaryota</taxon>
        <taxon>Fungi</taxon>
        <taxon>Dikarya</taxon>
        <taxon>Ascomycota</taxon>
        <taxon>Pezizomycotina</taxon>
        <taxon>Sordariomycetes</taxon>
        <taxon>Sordariomycetidae</taxon>
        <taxon>Sordariales</taxon>
        <taxon>Chaetomiaceae</taxon>
        <taxon>Achaetomium</taxon>
    </lineage>
</organism>
<name>A0AAN7C8G9_9PEZI</name>
<evidence type="ECO:0000313" key="3">
    <source>
        <dbReference type="Proteomes" id="UP001303760"/>
    </source>
</evidence>
<dbReference type="PANTHER" id="PTHR38847:SF1">
    <property type="entry name" value="PSEUDOURIDINE SYNTHASE RSUA_RLUA-LIKE DOMAIN-CONTAINING PROTEIN"/>
    <property type="match status" value="1"/>
</dbReference>
<dbReference type="Pfam" id="PF14273">
    <property type="entry name" value="DUF4360"/>
    <property type="match status" value="1"/>
</dbReference>
<feature type="chain" id="PRO_5042960482" description="Secreted protein" evidence="1">
    <location>
        <begin position="21"/>
        <end position="204"/>
    </location>
</feature>
<sequence>MGLLSHLTVLFATATSTALAAPASAEVPAAAEIATPRITSISFSGNGCARDPKFSGTFNNPSVTFTDFAAASPGANQTLNCEVHLQATGASPGWQVALSRNTVKGRVVLPPGTALNYYTTSYFSQDASKTCTLRGTVSNTGTGTLNQGVTLVSDAGGDKAWSPCAGSDGYTGIMNINFRGALTGDGRAYFEALTEEWDLEWRRC</sequence>
<evidence type="ECO:0000256" key="1">
    <source>
        <dbReference type="SAM" id="SignalP"/>
    </source>
</evidence>
<evidence type="ECO:0008006" key="4">
    <source>
        <dbReference type="Google" id="ProtNLM"/>
    </source>
</evidence>
<evidence type="ECO:0000313" key="2">
    <source>
        <dbReference type="EMBL" id="KAK4236318.1"/>
    </source>
</evidence>
<dbReference type="InterPro" id="IPR025649">
    <property type="entry name" value="DUF4360"/>
</dbReference>
<feature type="signal peptide" evidence="1">
    <location>
        <begin position="1"/>
        <end position="20"/>
    </location>
</feature>
<reference evidence="2" key="2">
    <citation type="submission" date="2023-05" db="EMBL/GenBank/DDBJ databases">
        <authorList>
            <consortium name="Lawrence Berkeley National Laboratory"/>
            <person name="Steindorff A."/>
            <person name="Hensen N."/>
            <person name="Bonometti L."/>
            <person name="Westerberg I."/>
            <person name="Brannstrom I.O."/>
            <person name="Guillou S."/>
            <person name="Cros-Aarteil S."/>
            <person name="Calhoun S."/>
            <person name="Haridas S."/>
            <person name="Kuo A."/>
            <person name="Mondo S."/>
            <person name="Pangilinan J."/>
            <person name="Riley R."/>
            <person name="Labutti K."/>
            <person name="Andreopoulos B."/>
            <person name="Lipzen A."/>
            <person name="Chen C."/>
            <person name="Yanf M."/>
            <person name="Daum C."/>
            <person name="Ng V."/>
            <person name="Clum A."/>
            <person name="Ohm R."/>
            <person name="Martin F."/>
            <person name="Silar P."/>
            <person name="Natvig D."/>
            <person name="Lalanne C."/>
            <person name="Gautier V."/>
            <person name="Ament-Velasquez S.L."/>
            <person name="Kruys A."/>
            <person name="Hutchinson M.I."/>
            <person name="Powell A.J."/>
            <person name="Barry K."/>
            <person name="Miller A.N."/>
            <person name="Grigoriev I.V."/>
            <person name="Debuchy R."/>
            <person name="Gladieux P."/>
            <person name="Thoren M.H."/>
            <person name="Johannesson H."/>
        </authorList>
    </citation>
    <scope>NUCLEOTIDE SEQUENCE</scope>
    <source>
        <strain evidence="2">CBS 532.94</strain>
    </source>
</reference>
<dbReference type="Proteomes" id="UP001303760">
    <property type="component" value="Unassembled WGS sequence"/>
</dbReference>
<gene>
    <name evidence="2" type="ORF">C8A03DRAFT_17017</name>
</gene>
<comment type="caution">
    <text evidence="2">The sequence shown here is derived from an EMBL/GenBank/DDBJ whole genome shotgun (WGS) entry which is preliminary data.</text>
</comment>
<keyword evidence="3" id="KW-1185">Reference proteome</keyword>